<evidence type="ECO:0000256" key="2">
    <source>
        <dbReference type="RuleBase" id="RU003616"/>
    </source>
</evidence>
<dbReference type="InterPro" id="IPR008978">
    <property type="entry name" value="HSP20-like_chaperone"/>
</dbReference>
<dbReference type="InterPro" id="IPR002068">
    <property type="entry name" value="A-crystallin/Hsp20_dom"/>
</dbReference>
<dbReference type="Gene3D" id="2.60.40.790">
    <property type="match status" value="1"/>
</dbReference>
<accession>A0ABW9RV39</accession>
<feature type="domain" description="SHSP" evidence="3">
    <location>
        <begin position="33"/>
        <end position="146"/>
    </location>
</feature>
<dbReference type="RefSeq" id="WP_155174115.1">
    <property type="nucleotide sequence ID" value="NZ_BAAAFL010000012.1"/>
</dbReference>
<comment type="similarity">
    <text evidence="1 2">Belongs to the small heat shock protein (HSP20) family.</text>
</comment>
<dbReference type="Proteomes" id="UP000798808">
    <property type="component" value="Unassembled WGS sequence"/>
</dbReference>
<proteinExistence type="inferred from homology"/>
<evidence type="ECO:0000313" key="5">
    <source>
        <dbReference type="Proteomes" id="UP000798808"/>
    </source>
</evidence>
<reference evidence="4 5" key="1">
    <citation type="submission" date="2019-02" db="EMBL/GenBank/DDBJ databases">
        <authorList>
            <person name="Goldberg S.R."/>
            <person name="Haltli B.A."/>
            <person name="Correa H."/>
            <person name="Russell K.G."/>
        </authorList>
    </citation>
    <scope>NUCLEOTIDE SEQUENCE [LARGE SCALE GENOMIC DNA]</scope>
    <source>
        <strain evidence="4 5">JCM 16186</strain>
    </source>
</reference>
<protein>
    <submittedName>
        <fullName evidence="4">Hsp20/alpha crystallin family protein</fullName>
    </submittedName>
</protein>
<dbReference type="Pfam" id="PF00011">
    <property type="entry name" value="HSP20"/>
    <property type="match status" value="1"/>
</dbReference>
<evidence type="ECO:0000256" key="1">
    <source>
        <dbReference type="PROSITE-ProRule" id="PRU00285"/>
    </source>
</evidence>
<organism evidence="4 5">
    <name type="scientific">Fulvivirga kasyanovii</name>
    <dbReference type="NCBI Taxonomy" id="396812"/>
    <lineage>
        <taxon>Bacteria</taxon>
        <taxon>Pseudomonadati</taxon>
        <taxon>Bacteroidota</taxon>
        <taxon>Cytophagia</taxon>
        <taxon>Cytophagales</taxon>
        <taxon>Fulvivirgaceae</taxon>
        <taxon>Fulvivirga</taxon>
    </lineage>
</organism>
<dbReference type="EMBL" id="SMLW01000612">
    <property type="protein sequence ID" value="MTI27108.1"/>
    <property type="molecule type" value="Genomic_DNA"/>
</dbReference>
<keyword evidence="5" id="KW-1185">Reference proteome</keyword>
<comment type="caution">
    <text evidence="4">The sequence shown here is derived from an EMBL/GenBank/DDBJ whole genome shotgun (WGS) entry which is preliminary data.</text>
</comment>
<evidence type="ECO:0000313" key="4">
    <source>
        <dbReference type="EMBL" id="MTI27108.1"/>
    </source>
</evidence>
<dbReference type="PROSITE" id="PS01031">
    <property type="entry name" value="SHSP"/>
    <property type="match status" value="1"/>
</dbReference>
<name>A0ABW9RV39_9BACT</name>
<dbReference type="PANTHER" id="PTHR11527">
    <property type="entry name" value="HEAT-SHOCK PROTEIN 20 FAMILY MEMBER"/>
    <property type="match status" value="1"/>
</dbReference>
<evidence type="ECO:0000259" key="3">
    <source>
        <dbReference type="PROSITE" id="PS01031"/>
    </source>
</evidence>
<dbReference type="CDD" id="cd06464">
    <property type="entry name" value="ACD_sHsps-like"/>
    <property type="match status" value="1"/>
</dbReference>
<dbReference type="SUPFAM" id="SSF49764">
    <property type="entry name" value="HSP20-like chaperones"/>
    <property type="match status" value="1"/>
</dbReference>
<gene>
    <name evidence="4" type="ORF">E1163_19290</name>
</gene>
<dbReference type="InterPro" id="IPR031107">
    <property type="entry name" value="Small_HSP"/>
</dbReference>
<sequence>MSTLVKRNGFFPSTSFFDDFLTRDLFDWSNWTDSSNSTVPRVNIVESNDDFRVEMAAPGMKKDDFHVELDNDMLTIYSEVQNEHSKEDQNYTRKEFSYQSFRRSFHLPNTVEADKIEATYKDGLLSLVIPKKEEAKKKPARTIAIS</sequence>